<dbReference type="Gene3D" id="3.90.76.10">
    <property type="entry name" value="Dipeptide-binding Protein, Domain 1"/>
    <property type="match status" value="1"/>
</dbReference>
<keyword evidence="3" id="KW-0813">Transport</keyword>
<dbReference type="AlphaFoldDB" id="A0A133XZ34"/>
<feature type="domain" description="Solute-binding protein family 5" evidence="6">
    <location>
        <begin position="75"/>
        <end position="459"/>
    </location>
</feature>
<sequence length="540" mass="61903">MRKKYRLIPLILVALFFIVGCSSSKSSTHKKEVNLAMIAELTSGDLTTVVDTNTFTMLKNIQEGLYRFDENNRLQKALVKEDPEVSEDKMTYTFHLREDAKWSSGDSVTARDFEYGWKRMCDPKIGASGAYFFDNVIKNAHQVLYEHAPMETLGVKALDDYTLEVRLDRPIPYFLDLLAHALYLPHNQKAIEKFGDKFGSSSETMVYNGPFVLKDWTGSTLKWSYEKNPDYWDKDNVHVDKINIQVIKEDATGAHLFEAGKLDWVQLRGEYAKQYAQNPYFVSVPQNTSVYLTMNQTKKSLLRNKNLRLAISHAYDRQPLTDQVLGDGSIPLGTVTPTNLVKLENGKDYTEEVSDQQKKDVALARTYLERAKEELGQDQFELEYLAVDDESSKLTAEYLQGQIQESLPGVKVIIKTVPAKSLYPTLGKLDYDMARTSWGPDFFDPSTFLDLFTSDSKYNFGKYKNTNYDYYVHQAKFEHAKDNNLRLEDMKKAESLFLQEAGVSTMYARALATLHHPRLKKLFIDPLTGQQTYKFIEISD</sequence>
<proteinExistence type="inferred from homology"/>
<dbReference type="Gene3D" id="3.40.190.10">
    <property type="entry name" value="Periplasmic binding protein-like II"/>
    <property type="match status" value="1"/>
</dbReference>
<evidence type="ECO:0000313" key="9">
    <source>
        <dbReference type="Proteomes" id="UP000070422"/>
    </source>
</evidence>
<dbReference type="GO" id="GO:0030288">
    <property type="term" value="C:outer membrane-bounded periplasmic space"/>
    <property type="evidence" value="ECO:0007669"/>
    <property type="project" value="UniProtKB-ARBA"/>
</dbReference>
<dbReference type="STRING" id="87541.AWM71_02980"/>
<evidence type="ECO:0000256" key="1">
    <source>
        <dbReference type="ARBA" id="ARBA00004196"/>
    </source>
</evidence>
<dbReference type="GO" id="GO:1904680">
    <property type="term" value="F:peptide transmembrane transporter activity"/>
    <property type="evidence" value="ECO:0007669"/>
    <property type="project" value="TreeGrafter"/>
</dbReference>
<dbReference type="PATRIC" id="fig|87541.4.peg.979"/>
<keyword evidence="5" id="KW-0571">Peptide transport</keyword>
<dbReference type="PIRSF" id="PIRSF002741">
    <property type="entry name" value="MppA"/>
    <property type="match status" value="1"/>
</dbReference>
<dbReference type="InterPro" id="IPR039424">
    <property type="entry name" value="SBP_5"/>
</dbReference>
<evidence type="ECO:0000256" key="4">
    <source>
        <dbReference type="ARBA" id="ARBA00022729"/>
    </source>
</evidence>
<name>A0A133XZ34_9LACT</name>
<dbReference type="FunFam" id="3.10.105.10:FF:000001">
    <property type="entry name" value="Oligopeptide ABC transporter, oligopeptide-binding protein"/>
    <property type="match status" value="1"/>
</dbReference>
<dbReference type="Pfam" id="PF00496">
    <property type="entry name" value="SBP_bac_5"/>
    <property type="match status" value="1"/>
</dbReference>
<evidence type="ECO:0000313" key="10">
    <source>
        <dbReference type="Proteomes" id="UP000234775"/>
    </source>
</evidence>
<dbReference type="InterPro" id="IPR000914">
    <property type="entry name" value="SBP_5_dom"/>
</dbReference>
<reference evidence="7 9" key="1">
    <citation type="submission" date="2016-01" db="EMBL/GenBank/DDBJ databases">
        <authorList>
            <person name="Oliw E.H."/>
        </authorList>
    </citation>
    <scope>NUCLEOTIDE SEQUENCE [LARGE SCALE GENOMIC DNA]</scope>
    <source>
        <strain evidence="7 9">KA00635</strain>
    </source>
</reference>
<dbReference type="EMBL" id="LSCQ01000046">
    <property type="protein sequence ID" value="KXB36215.1"/>
    <property type="molecule type" value="Genomic_DNA"/>
</dbReference>
<reference evidence="8 10" key="2">
    <citation type="submission" date="2017-12" db="EMBL/GenBank/DDBJ databases">
        <title>Phylogenetic diversity of female urinary microbiome.</title>
        <authorList>
            <person name="Thomas-White K."/>
            <person name="Wolfe A.J."/>
        </authorList>
    </citation>
    <scope>NUCLEOTIDE SEQUENCE [LARGE SCALE GENOMIC DNA]</scope>
    <source>
        <strain evidence="8 10">UMB0844</strain>
    </source>
</reference>
<dbReference type="EMBL" id="PKGZ01000001">
    <property type="protein sequence ID" value="PKY91934.1"/>
    <property type="molecule type" value="Genomic_DNA"/>
</dbReference>
<keyword evidence="10" id="KW-1185">Reference proteome</keyword>
<dbReference type="OrthoDB" id="9801912at2"/>
<dbReference type="PROSITE" id="PS51257">
    <property type="entry name" value="PROKAR_LIPOPROTEIN"/>
    <property type="match status" value="1"/>
</dbReference>
<organism evidence="7 9">
    <name type="scientific">Aerococcus christensenii</name>
    <dbReference type="NCBI Taxonomy" id="87541"/>
    <lineage>
        <taxon>Bacteria</taxon>
        <taxon>Bacillati</taxon>
        <taxon>Bacillota</taxon>
        <taxon>Bacilli</taxon>
        <taxon>Lactobacillales</taxon>
        <taxon>Aerococcaceae</taxon>
        <taxon>Aerococcus</taxon>
    </lineage>
</organism>
<comment type="similarity">
    <text evidence="2">Belongs to the bacterial solute-binding protein 5 family.</text>
</comment>
<evidence type="ECO:0000256" key="5">
    <source>
        <dbReference type="ARBA" id="ARBA00022856"/>
    </source>
</evidence>
<protein>
    <submittedName>
        <fullName evidence="7">ABC transporter, substrate-binding protein, family 5</fullName>
    </submittedName>
    <submittedName>
        <fullName evidence="8">Peptide ABC transporter substrate-binding protein</fullName>
    </submittedName>
</protein>
<dbReference type="InterPro" id="IPR030678">
    <property type="entry name" value="Peptide/Ni-bd"/>
</dbReference>
<evidence type="ECO:0000259" key="6">
    <source>
        <dbReference type="Pfam" id="PF00496"/>
    </source>
</evidence>
<dbReference type="Proteomes" id="UP000234775">
    <property type="component" value="Unassembled WGS sequence"/>
</dbReference>
<dbReference type="SUPFAM" id="SSF53850">
    <property type="entry name" value="Periplasmic binding protein-like II"/>
    <property type="match status" value="1"/>
</dbReference>
<dbReference type="PANTHER" id="PTHR30290">
    <property type="entry name" value="PERIPLASMIC BINDING COMPONENT OF ABC TRANSPORTER"/>
    <property type="match status" value="1"/>
</dbReference>
<dbReference type="GO" id="GO:0043190">
    <property type="term" value="C:ATP-binding cassette (ABC) transporter complex"/>
    <property type="evidence" value="ECO:0007669"/>
    <property type="project" value="InterPro"/>
</dbReference>
<evidence type="ECO:0000256" key="3">
    <source>
        <dbReference type="ARBA" id="ARBA00022448"/>
    </source>
</evidence>
<dbReference type="GO" id="GO:0015833">
    <property type="term" value="P:peptide transport"/>
    <property type="evidence" value="ECO:0007669"/>
    <property type="project" value="UniProtKB-KW"/>
</dbReference>
<keyword evidence="4" id="KW-0732">Signal</keyword>
<keyword evidence="5" id="KW-0653">Protein transport</keyword>
<accession>A0A133XZ34</accession>
<evidence type="ECO:0000313" key="8">
    <source>
        <dbReference type="EMBL" id="PKY91934.1"/>
    </source>
</evidence>
<comment type="caution">
    <text evidence="7">The sequence shown here is derived from an EMBL/GenBank/DDBJ whole genome shotgun (WGS) entry which is preliminary data.</text>
</comment>
<dbReference type="Gene3D" id="3.10.105.10">
    <property type="entry name" value="Dipeptide-binding Protein, Domain 3"/>
    <property type="match status" value="1"/>
</dbReference>
<dbReference type="RefSeq" id="WP_060936868.1">
    <property type="nucleotide sequence ID" value="NZ_JASOZP010000004.1"/>
</dbReference>
<dbReference type="CDD" id="cd08504">
    <property type="entry name" value="PBP2_OppA"/>
    <property type="match status" value="1"/>
</dbReference>
<comment type="subcellular location">
    <subcellularLocation>
        <location evidence="1">Cell envelope</location>
    </subcellularLocation>
</comment>
<dbReference type="FunFam" id="3.90.76.10:FF:000001">
    <property type="entry name" value="Oligopeptide ABC transporter substrate-binding protein"/>
    <property type="match status" value="1"/>
</dbReference>
<evidence type="ECO:0000256" key="2">
    <source>
        <dbReference type="ARBA" id="ARBA00005695"/>
    </source>
</evidence>
<dbReference type="Proteomes" id="UP000070422">
    <property type="component" value="Unassembled WGS sequence"/>
</dbReference>
<evidence type="ECO:0000313" key="7">
    <source>
        <dbReference type="EMBL" id="KXB36215.1"/>
    </source>
</evidence>
<gene>
    <name evidence="8" type="ORF">CYJ27_00375</name>
    <name evidence="7" type="ORF">HMPREF3187_00988</name>
</gene>
<dbReference type="PANTHER" id="PTHR30290:SF10">
    <property type="entry name" value="PERIPLASMIC OLIGOPEPTIDE-BINDING PROTEIN-RELATED"/>
    <property type="match status" value="1"/>
</dbReference>